<dbReference type="Gene3D" id="3.90.228.20">
    <property type="match status" value="1"/>
</dbReference>
<keyword evidence="1" id="KW-0312">Gluconeogenesis</keyword>
<dbReference type="Pfam" id="PF01293">
    <property type="entry name" value="PEPCK_ATP"/>
    <property type="match status" value="1"/>
</dbReference>
<dbReference type="GO" id="GO:0006094">
    <property type="term" value="P:gluconeogenesis"/>
    <property type="evidence" value="ECO:0007669"/>
    <property type="project" value="UniProtKB-KW"/>
</dbReference>
<evidence type="ECO:0000256" key="2">
    <source>
        <dbReference type="ARBA" id="ARBA00022793"/>
    </source>
</evidence>
<keyword evidence="3" id="KW-0808">Transferase</keyword>
<evidence type="ECO:0000313" key="4">
    <source>
        <dbReference type="Proteomes" id="UP000269208"/>
    </source>
</evidence>
<gene>
    <name evidence="3" type="primary">pckA_2</name>
    <name evidence="3" type="ORF">NCTC6754_02496</name>
</gene>
<evidence type="ECO:0000256" key="1">
    <source>
        <dbReference type="ARBA" id="ARBA00022432"/>
    </source>
</evidence>
<sequence length="52" mass="5798">MVPKTENTRVSYPIYHIDNIVKPVSKAGHATKVIFLTADAFGVLPPVFPFNR</sequence>
<evidence type="ECO:0000313" key="3">
    <source>
        <dbReference type="EMBL" id="VEB52951.1"/>
    </source>
</evidence>
<dbReference type="GO" id="GO:0005524">
    <property type="term" value="F:ATP binding"/>
    <property type="evidence" value="ECO:0007669"/>
    <property type="project" value="InterPro"/>
</dbReference>
<dbReference type="PANTHER" id="PTHR30031:SF0">
    <property type="entry name" value="PHOSPHOENOLPYRUVATE CARBOXYKINASE (ATP)"/>
    <property type="match status" value="1"/>
</dbReference>
<accession>A0A447TTI0</accession>
<keyword evidence="2" id="KW-0210">Decarboxylase</keyword>
<dbReference type="GO" id="GO:0016301">
    <property type="term" value="F:kinase activity"/>
    <property type="evidence" value="ECO:0007669"/>
    <property type="project" value="UniProtKB-KW"/>
</dbReference>
<dbReference type="Proteomes" id="UP000269208">
    <property type="component" value="Chromosome"/>
</dbReference>
<dbReference type="GO" id="GO:0005829">
    <property type="term" value="C:cytosol"/>
    <property type="evidence" value="ECO:0007669"/>
    <property type="project" value="TreeGrafter"/>
</dbReference>
<dbReference type="EC" id="4.1.1.49" evidence="3"/>
<organism evidence="3 4">
    <name type="scientific">Salmonella enterica I</name>
    <dbReference type="NCBI Taxonomy" id="59201"/>
    <lineage>
        <taxon>Bacteria</taxon>
        <taxon>Pseudomonadati</taxon>
        <taxon>Pseudomonadota</taxon>
        <taxon>Gammaproteobacteria</taxon>
        <taxon>Enterobacterales</taxon>
        <taxon>Enterobacteriaceae</taxon>
        <taxon>Salmonella</taxon>
    </lineage>
</organism>
<dbReference type="GO" id="GO:0004612">
    <property type="term" value="F:phosphoenolpyruvate carboxykinase (ATP) activity"/>
    <property type="evidence" value="ECO:0007669"/>
    <property type="project" value="UniProtKB-EC"/>
</dbReference>
<name>A0A447TTI0_SALET</name>
<dbReference type="SUPFAM" id="SSF53795">
    <property type="entry name" value="PEP carboxykinase-like"/>
    <property type="match status" value="1"/>
</dbReference>
<reference evidence="3 4" key="1">
    <citation type="submission" date="2018-12" db="EMBL/GenBank/DDBJ databases">
        <authorList>
            <consortium name="Pathogen Informatics"/>
        </authorList>
    </citation>
    <scope>NUCLEOTIDE SEQUENCE [LARGE SCALE GENOMIC DNA]</scope>
    <source>
        <strain evidence="3 4">NCTC6754</strain>
    </source>
</reference>
<dbReference type="Gene3D" id="2.170.8.10">
    <property type="entry name" value="Phosphoenolpyruvate Carboxykinase, domain 2"/>
    <property type="match status" value="1"/>
</dbReference>
<keyword evidence="3" id="KW-0418">Kinase</keyword>
<dbReference type="EMBL" id="LR134190">
    <property type="protein sequence ID" value="VEB52951.1"/>
    <property type="molecule type" value="Genomic_DNA"/>
</dbReference>
<protein>
    <submittedName>
        <fullName evidence="3">Phosphoenolpyruvate carboxykinase</fullName>
        <ecNumber evidence="3">4.1.1.49</ecNumber>
    </submittedName>
</protein>
<keyword evidence="3" id="KW-0670">Pyruvate</keyword>
<dbReference type="AlphaFoldDB" id="A0A447TTI0"/>
<proteinExistence type="predicted"/>
<dbReference type="InterPro" id="IPR013035">
    <property type="entry name" value="PEP_carboxykinase_C"/>
</dbReference>
<keyword evidence="3" id="KW-0456">Lyase</keyword>
<dbReference type="PANTHER" id="PTHR30031">
    <property type="entry name" value="PHOSPHOENOLPYRUVATE CARBOXYKINASE ATP"/>
    <property type="match status" value="1"/>
</dbReference>
<dbReference type="InterPro" id="IPR001272">
    <property type="entry name" value="PEP_carboxykinase_ATP"/>
</dbReference>